<accession>A0ABT2MSY9</accession>
<keyword evidence="2" id="KW-1185">Reference proteome</keyword>
<dbReference type="SUPFAM" id="SSF51120">
    <property type="entry name" value="beta-Roll"/>
    <property type="match status" value="1"/>
</dbReference>
<proteinExistence type="predicted"/>
<evidence type="ECO:0000313" key="2">
    <source>
        <dbReference type="Proteomes" id="UP001525890"/>
    </source>
</evidence>
<dbReference type="Gene3D" id="2.150.10.10">
    <property type="entry name" value="Serralysin-like metalloprotease, C-terminal"/>
    <property type="match status" value="1"/>
</dbReference>
<dbReference type="SUPFAM" id="SSF141072">
    <property type="entry name" value="CalX-like"/>
    <property type="match status" value="1"/>
</dbReference>
<dbReference type="EMBL" id="JAMXFF010000024">
    <property type="protein sequence ID" value="MCT7967864.1"/>
    <property type="molecule type" value="Genomic_DNA"/>
</dbReference>
<sequence>MIRAIANLLISTGSSLKGQLKHYGSHSRHTIRLFGNSGFDTFYLEWGADTLTGCQNKDTFILFPTLGGGTLAEASVITDFSPLEDELELPGGVTFEGLNIFQGIRGYTFTRTDSVNVPLSSPLTVNFIGEGDATLNTHYNPTGADTFGTTGTVTFAGGSDTAIVSIAPISDRTLEEDEKVALT</sequence>
<dbReference type="Proteomes" id="UP001525890">
    <property type="component" value="Unassembled WGS sequence"/>
</dbReference>
<gene>
    <name evidence="1" type="ORF">NG799_16105</name>
</gene>
<evidence type="ECO:0000313" key="1">
    <source>
        <dbReference type="EMBL" id="MCT7967864.1"/>
    </source>
</evidence>
<reference evidence="1 2" key="1">
    <citation type="journal article" date="2022" name="Front. Microbiol.">
        <title>High genomic differentiation and limited gene flow indicate recent cryptic speciation within the genus Laspinema (cyanobacteria).</title>
        <authorList>
            <person name="Stanojkovic A."/>
            <person name="Skoupy S."/>
            <person name="Skaloud P."/>
            <person name="Dvorak P."/>
        </authorList>
    </citation>
    <scope>NUCLEOTIDE SEQUENCE [LARGE SCALE GENOMIC DNA]</scope>
    <source>
        <strain evidence="1 2">D2a</strain>
    </source>
</reference>
<dbReference type="InterPro" id="IPR011049">
    <property type="entry name" value="Serralysin-like_metalloprot_C"/>
</dbReference>
<dbReference type="InterPro" id="IPR038081">
    <property type="entry name" value="CalX-like_sf"/>
</dbReference>
<dbReference type="RefSeq" id="WP_368007423.1">
    <property type="nucleotide sequence ID" value="NZ_JAMXFF010000024.1"/>
</dbReference>
<organism evidence="1 2">
    <name type="scientific">Laspinema palackyanum D2a</name>
    <dbReference type="NCBI Taxonomy" id="2953684"/>
    <lineage>
        <taxon>Bacteria</taxon>
        <taxon>Bacillati</taxon>
        <taxon>Cyanobacteriota</taxon>
        <taxon>Cyanophyceae</taxon>
        <taxon>Oscillatoriophycideae</taxon>
        <taxon>Oscillatoriales</taxon>
        <taxon>Laspinemataceae</taxon>
        <taxon>Laspinema</taxon>
        <taxon>Laspinema palackyanum</taxon>
    </lineage>
</organism>
<protein>
    <submittedName>
        <fullName evidence="1">Uncharacterized protein</fullName>
    </submittedName>
</protein>
<comment type="caution">
    <text evidence="1">The sequence shown here is derived from an EMBL/GenBank/DDBJ whole genome shotgun (WGS) entry which is preliminary data.</text>
</comment>
<name>A0ABT2MSY9_9CYAN</name>